<feature type="region of interest" description="Disordered" evidence="1">
    <location>
        <begin position="314"/>
        <end position="341"/>
    </location>
</feature>
<dbReference type="AlphaFoldDB" id="A0A9X3SLR0"/>
<dbReference type="EMBL" id="JAJAQC010000005">
    <property type="protein sequence ID" value="MDA0563591.1"/>
    <property type="molecule type" value="Genomic_DNA"/>
</dbReference>
<evidence type="ECO:0000313" key="3">
    <source>
        <dbReference type="Proteomes" id="UP001140076"/>
    </source>
</evidence>
<name>A0A9X3SLR0_9ACTN</name>
<gene>
    <name evidence="2" type="ORF">LG943_04485</name>
</gene>
<feature type="compositionally biased region" description="Basic and acidic residues" evidence="1">
    <location>
        <begin position="261"/>
        <end position="276"/>
    </location>
</feature>
<reference evidence="2" key="1">
    <citation type="submission" date="2021-10" db="EMBL/GenBank/DDBJ databases">
        <title>Streptomonospora sp. nov., isolated from mangrove soil.</title>
        <authorList>
            <person name="Chen X."/>
            <person name="Ge X."/>
            <person name="Liu W."/>
        </authorList>
    </citation>
    <scope>NUCLEOTIDE SEQUENCE</scope>
    <source>
        <strain evidence="2">S1-112</strain>
    </source>
</reference>
<evidence type="ECO:0000313" key="2">
    <source>
        <dbReference type="EMBL" id="MDA0563591.1"/>
    </source>
</evidence>
<feature type="compositionally biased region" description="Gly residues" evidence="1">
    <location>
        <begin position="104"/>
        <end position="127"/>
    </location>
</feature>
<dbReference type="Proteomes" id="UP001140076">
    <property type="component" value="Unassembled WGS sequence"/>
</dbReference>
<dbReference type="RefSeq" id="WP_270070868.1">
    <property type="nucleotide sequence ID" value="NZ_JAJAQC010000005.1"/>
</dbReference>
<keyword evidence="3" id="KW-1185">Reference proteome</keyword>
<comment type="caution">
    <text evidence="2">The sequence shown here is derived from an EMBL/GenBank/DDBJ whole genome shotgun (WGS) entry which is preliminary data.</text>
</comment>
<feature type="region of interest" description="Disordered" evidence="1">
    <location>
        <begin position="251"/>
        <end position="289"/>
    </location>
</feature>
<evidence type="ECO:0000256" key="1">
    <source>
        <dbReference type="SAM" id="MobiDB-lite"/>
    </source>
</evidence>
<feature type="compositionally biased region" description="Low complexity" evidence="1">
    <location>
        <begin position="81"/>
        <end position="103"/>
    </location>
</feature>
<sequence>MVLGVRKRRVRPVLAGCRPVGDALLRLGVLSGIAAAGWLLGSVAAAADDLPGPGLASVSEITDSAPVQQVGAAIARDHAESAQAEAAAQTSGSAPAPATSAEGGPVGGGAAEGAGTAARGGGSGPLGGPLPSAVGAALSEAENASGGSERGGRLPVLDTVARTGEAAGAGARDVVQRAARGTGEVLTGTVEAGSRVGGFADRSLRDSRLTGPVHQSLTGETARLNDRLGQAVGTAPRVDLGAVGATLFPPADPPAALGAERPAHPEAREATDKPDARPASARPAPVDPADLRFGYVADTAAAARSADTAAAARSADSAGGAAPVDTPAWPDTSDSTGAVSSSPFPAAPAGFLMTRAHALGLIAQRVALPDDPSVVVRYTADDPSFSPD</sequence>
<organism evidence="2 3">
    <name type="scientific">Streptomonospora mangrovi</name>
    <dbReference type="NCBI Taxonomy" id="2883123"/>
    <lineage>
        <taxon>Bacteria</taxon>
        <taxon>Bacillati</taxon>
        <taxon>Actinomycetota</taxon>
        <taxon>Actinomycetes</taxon>
        <taxon>Streptosporangiales</taxon>
        <taxon>Nocardiopsidaceae</taxon>
        <taxon>Streptomonospora</taxon>
    </lineage>
</organism>
<accession>A0A9X3SLR0</accession>
<feature type="compositionally biased region" description="Low complexity" evidence="1">
    <location>
        <begin position="277"/>
        <end position="288"/>
    </location>
</feature>
<proteinExistence type="predicted"/>
<feature type="region of interest" description="Disordered" evidence="1">
    <location>
        <begin position="74"/>
        <end position="133"/>
    </location>
</feature>
<protein>
    <submittedName>
        <fullName evidence="2">Uncharacterized protein</fullName>
    </submittedName>
</protein>